<feature type="transmembrane region" description="Helical" evidence="6">
    <location>
        <begin position="193"/>
        <end position="215"/>
    </location>
</feature>
<evidence type="ECO:0000256" key="4">
    <source>
        <dbReference type="ARBA" id="ARBA00022989"/>
    </source>
</evidence>
<feature type="transmembrane region" description="Helical" evidence="6">
    <location>
        <begin position="402"/>
        <end position="422"/>
    </location>
</feature>
<feature type="transmembrane region" description="Helical" evidence="6">
    <location>
        <begin position="334"/>
        <end position="353"/>
    </location>
</feature>
<dbReference type="EMBL" id="BAABZQ010000001">
    <property type="protein sequence ID" value="GAA6499634.1"/>
    <property type="molecule type" value="Genomic_DNA"/>
</dbReference>
<feature type="transmembrane region" description="Helical" evidence="6">
    <location>
        <begin position="284"/>
        <end position="304"/>
    </location>
</feature>
<dbReference type="InterPro" id="IPR024923">
    <property type="entry name" value="PG_synth_SpoVB"/>
</dbReference>
<dbReference type="InterPro" id="IPR002797">
    <property type="entry name" value="Polysacc_synth"/>
</dbReference>
<protein>
    <submittedName>
        <fullName evidence="7">Polysaccharide biosynthesis protein</fullName>
    </submittedName>
</protein>
<feature type="transmembrane region" description="Helical" evidence="6">
    <location>
        <begin position="50"/>
        <end position="69"/>
    </location>
</feature>
<dbReference type="RefSeq" id="WP_033141129.1">
    <property type="nucleotide sequence ID" value="NZ_AP031413.1"/>
</dbReference>
<dbReference type="InterPro" id="IPR050833">
    <property type="entry name" value="Poly_Biosynth_Transport"/>
</dbReference>
<feature type="transmembrane region" description="Helical" evidence="6">
    <location>
        <begin position="244"/>
        <end position="264"/>
    </location>
</feature>
<gene>
    <name evidence="7" type="ORF">K340107D12_24500</name>
</gene>
<comment type="caution">
    <text evidence="7">The sequence shown here is derived from an EMBL/GenBank/DDBJ whole genome shotgun (WGS) entry which is preliminary data.</text>
</comment>
<keyword evidence="4 6" id="KW-1133">Transmembrane helix</keyword>
<feature type="transmembrane region" description="Helical" evidence="6">
    <location>
        <begin position="428"/>
        <end position="449"/>
    </location>
</feature>
<feature type="transmembrane region" description="Helical" evidence="6">
    <location>
        <begin position="123"/>
        <end position="141"/>
    </location>
</feature>
<evidence type="ECO:0000256" key="5">
    <source>
        <dbReference type="ARBA" id="ARBA00023136"/>
    </source>
</evidence>
<keyword evidence="2" id="KW-1003">Cell membrane</keyword>
<evidence type="ECO:0000313" key="7">
    <source>
        <dbReference type="EMBL" id="GAA6499634.1"/>
    </source>
</evidence>
<dbReference type="PIRSF" id="PIRSF038958">
    <property type="entry name" value="PG_synth_SpoVB"/>
    <property type="match status" value="1"/>
</dbReference>
<dbReference type="PANTHER" id="PTHR30250:SF21">
    <property type="entry name" value="LIPID II FLIPPASE MURJ"/>
    <property type="match status" value="1"/>
</dbReference>
<dbReference type="Proteomes" id="UP001600941">
    <property type="component" value="Unassembled WGS sequence"/>
</dbReference>
<sequence length="544" mass="58672">MGKKNSNTLVKNASFLMVAALISKIIGMIYKSPLSSLLGRESFACFQFAQNVYFILLMIASFSIPQAVSKIMSERIAFKRYRDAQRVFKGALLYAVIAGGIVALICVFGASVLVPDSVANARLALQMLAPTIFISGILGVFRGYFQAYRNMMPTSISQIVEQIAVAVVALLMANFMVHHFAGAGEDTLQRWSAAGATIGTGAGVTAALLFMLFVYSVNRKTINRRIARDKVSVDESYQQVMRNIVLIVAPIILSAFIYNVNGYINGVMYTSISDFRGMDNSQVKVLYAEFGFFMTLINIPLTLASTAPTSMIPEVSAHYATGDVKGAIEKINNATWISMLISMPASVGLAVLAQPVTSLLFPSTEGVAGKLMVLGVITVILNSTSNISNGVLQGIGRANIPMINAAVSLAVDVVFLAVLLFFTNAGIYAVVIAMIVYAIVMCVLNDRALKKYLGYQNPWRYAYLPPLLATIPMGAVAFGVYKGVRFLAKALPHSNLLALIPSIALAVAVYFIAYLFIAKPSRQELLSLPGGTKLAVLAQKLKII</sequence>
<feature type="transmembrane region" description="Helical" evidence="6">
    <location>
        <begin position="12"/>
        <end position="30"/>
    </location>
</feature>
<keyword evidence="5 6" id="KW-0472">Membrane</keyword>
<evidence type="ECO:0000256" key="6">
    <source>
        <dbReference type="SAM" id="Phobius"/>
    </source>
</evidence>
<comment type="subcellular location">
    <subcellularLocation>
        <location evidence="1">Cell membrane</location>
        <topology evidence="1">Multi-pass membrane protein</topology>
    </subcellularLocation>
</comment>
<proteinExistence type="predicted"/>
<keyword evidence="3 6" id="KW-0812">Transmembrane</keyword>
<keyword evidence="8" id="KW-1185">Reference proteome</keyword>
<feature type="transmembrane region" description="Helical" evidence="6">
    <location>
        <begin position="461"/>
        <end position="484"/>
    </location>
</feature>
<feature type="transmembrane region" description="Helical" evidence="6">
    <location>
        <begin position="90"/>
        <end position="111"/>
    </location>
</feature>
<reference evidence="7 8" key="1">
    <citation type="submission" date="2024-04" db="EMBL/GenBank/DDBJ databases">
        <title>Defined microbial consortia suppress multidrug-resistant proinflammatory Enterobacteriaceae via ecological control.</title>
        <authorList>
            <person name="Furuichi M."/>
            <person name="Kawaguchi T."/>
            <person name="Pust M."/>
            <person name="Yasuma K."/>
            <person name="Plichta D."/>
            <person name="Hasegawa N."/>
            <person name="Ohya T."/>
            <person name="Bhattarai S."/>
            <person name="Sasajima S."/>
            <person name="Aoto Y."/>
            <person name="Tuganbaev T."/>
            <person name="Yaginuma M."/>
            <person name="Ueda M."/>
            <person name="Okahashi N."/>
            <person name="Amafuji K."/>
            <person name="Kiridooshi Y."/>
            <person name="Sugita K."/>
            <person name="Strazar M."/>
            <person name="Skelly A."/>
            <person name="Suda W."/>
            <person name="Hattori M."/>
            <person name="Nakamoto N."/>
            <person name="Caballero S."/>
            <person name="Norman J."/>
            <person name="Olle B."/>
            <person name="Tanoue T."/>
            <person name="Arita M."/>
            <person name="Bucci V."/>
            <person name="Atarashi K."/>
            <person name="Xavier R."/>
            <person name="Honda K."/>
        </authorList>
    </citation>
    <scope>NUCLEOTIDE SEQUENCE [LARGE SCALE GENOMIC DNA]</scope>
    <source>
        <strain evidence="8">k34-0107-D12</strain>
    </source>
</reference>
<evidence type="ECO:0000256" key="3">
    <source>
        <dbReference type="ARBA" id="ARBA00022692"/>
    </source>
</evidence>
<feature type="transmembrane region" description="Helical" evidence="6">
    <location>
        <begin position="162"/>
        <end position="181"/>
    </location>
</feature>
<evidence type="ECO:0000256" key="2">
    <source>
        <dbReference type="ARBA" id="ARBA00022475"/>
    </source>
</evidence>
<feature type="transmembrane region" description="Helical" evidence="6">
    <location>
        <begin position="496"/>
        <end position="517"/>
    </location>
</feature>
<evidence type="ECO:0000256" key="1">
    <source>
        <dbReference type="ARBA" id="ARBA00004651"/>
    </source>
</evidence>
<organism evidence="7 8">
    <name type="scientific">Blautia parvula</name>
    <dbReference type="NCBI Taxonomy" id="2877527"/>
    <lineage>
        <taxon>Bacteria</taxon>
        <taxon>Bacillati</taxon>
        <taxon>Bacillota</taxon>
        <taxon>Clostridia</taxon>
        <taxon>Lachnospirales</taxon>
        <taxon>Lachnospiraceae</taxon>
        <taxon>Blautia</taxon>
    </lineage>
</organism>
<name>A0ABQ0BSV5_9FIRM</name>
<evidence type="ECO:0000313" key="8">
    <source>
        <dbReference type="Proteomes" id="UP001600941"/>
    </source>
</evidence>
<accession>A0ABQ0BSV5</accession>
<dbReference type="Pfam" id="PF01943">
    <property type="entry name" value="Polysacc_synt"/>
    <property type="match status" value="1"/>
</dbReference>
<dbReference type="CDD" id="cd13124">
    <property type="entry name" value="MATE_SpoVB_like"/>
    <property type="match status" value="1"/>
</dbReference>
<dbReference type="PANTHER" id="PTHR30250">
    <property type="entry name" value="PST FAMILY PREDICTED COLANIC ACID TRANSPORTER"/>
    <property type="match status" value="1"/>
</dbReference>